<proteinExistence type="predicted"/>
<reference evidence="2" key="2">
    <citation type="submission" date="2020-04" db="EMBL/GenBank/DDBJ databases">
        <authorList>
            <person name="Santos R.A.C."/>
            <person name="Steenwyk J.L."/>
            <person name="Rivero-Menendez O."/>
            <person name="Mead M.E."/>
            <person name="Silva L.P."/>
            <person name="Bastos R.W."/>
            <person name="Alastruey-Izquierdo A."/>
            <person name="Goldman G.H."/>
            <person name="Rokas A."/>
        </authorList>
    </citation>
    <scope>NUCLEOTIDE SEQUENCE</scope>
    <source>
        <strain evidence="2">CNM-CM8927</strain>
    </source>
</reference>
<reference evidence="2" key="1">
    <citation type="journal article" date="2020" name="bioRxiv">
        <title>Genomic and phenotypic heterogeneity of clinical isolates of the human pathogens Aspergillus fumigatus, Aspergillus lentulus and Aspergillus fumigatiaffinis.</title>
        <authorList>
            <person name="dos Santos R.A.C."/>
            <person name="Steenwyk J.L."/>
            <person name="Rivero-Menendez O."/>
            <person name="Mead M.E."/>
            <person name="Silva L.P."/>
            <person name="Bastos R.W."/>
            <person name="Alastruey-Izquierdo A."/>
            <person name="Goldman G.H."/>
            <person name="Rokas A."/>
        </authorList>
    </citation>
    <scope>NUCLEOTIDE SEQUENCE</scope>
    <source>
        <strain evidence="2">CNM-CM8927</strain>
    </source>
</reference>
<evidence type="ECO:0000313" key="2">
    <source>
        <dbReference type="EMBL" id="KAF4199310.1"/>
    </source>
</evidence>
<organism evidence="2 3">
    <name type="scientific">Aspergillus lentulus</name>
    <dbReference type="NCBI Taxonomy" id="293939"/>
    <lineage>
        <taxon>Eukaryota</taxon>
        <taxon>Fungi</taxon>
        <taxon>Dikarya</taxon>
        <taxon>Ascomycota</taxon>
        <taxon>Pezizomycotina</taxon>
        <taxon>Eurotiomycetes</taxon>
        <taxon>Eurotiomycetidae</taxon>
        <taxon>Eurotiales</taxon>
        <taxon>Aspergillaceae</taxon>
        <taxon>Aspergillus</taxon>
        <taxon>Aspergillus subgen. Fumigati</taxon>
    </lineage>
</organism>
<sequence>MVGVPHSTGATRPSPNARNAGNTAARVQATAAPFASRTKDQPSNDGTSHGPSLADGQSQPQMLQRQLQQPFATTPSQ</sequence>
<accession>A0AAN6BJN2</accession>
<evidence type="ECO:0000313" key="3">
    <source>
        <dbReference type="Proteomes" id="UP000649114"/>
    </source>
</evidence>
<gene>
    <name evidence="2" type="ORF">CNMCM8927_005484</name>
</gene>
<feature type="compositionally biased region" description="Low complexity" evidence="1">
    <location>
        <begin position="57"/>
        <end position="70"/>
    </location>
</feature>
<dbReference type="Proteomes" id="UP000649114">
    <property type="component" value="Unassembled WGS sequence"/>
</dbReference>
<feature type="compositionally biased region" description="Polar residues" evidence="1">
    <location>
        <begin position="8"/>
        <end position="22"/>
    </location>
</feature>
<dbReference type="AlphaFoldDB" id="A0AAN6BJN2"/>
<comment type="caution">
    <text evidence="2">The sequence shown here is derived from an EMBL/GenBank/DDBJ whole genome shotgun (WGS) entry which is preliminary data.</text>
</comment>
<feature type="region of interest" description="Disordered" evidence="1">
    <location>
        <begin position="1"/>
        <end position="77"/>
    </location>
</feature>
<name>A0AAN6BJN2_ASPLE</name>
<dbReference type="EMBL" id="JAAAPU010000355">
    <property type="protein sequence ID" value="KAF4199310.1"/>
    <property type="molecule type" value="Genomic_DNA"/>
</dbReference>
<evidence type="ECO:0000256" key="1">
    <source>
        <dbReference type="SAM" id="MobiDB-lite"/>
    </source>
</evidence>
<protein>
    <submittedName>
        <fullName evidence="2">Uncharacterized protein</fullName>
    </submittedName>
</protein>